<dbReference type="Proteomes" id="UP001152747">
    <property type="component" value="Unassembled WGS sequence"/>
</dbReference>
<evidence type="ECO:0000313" key="1">
    <source>
        <dbReference type="EMBL" id="CAI5444621.1"/>
    </source>
</evidence>
<name>A0A9P1II98_9PELO</name>
<sequence length="70" mass="8406">MGNGLEPVEPSATKWNFEYYVKRSEITNEFWRKKTVSSTDSCWEHLITIFNVKDILQVNLDFMGKRYFEH</sequence>
<accession>A0A9P1II98</accession>
<keyword evidence="2" id="KW-1185">Reference proteome</keyword>
<dbReference type="EMBL" id="CANHGI010000003">
    <property type="protein sequence ID" value="CAI5444621.1"/>
    <property type="molecule type" value="Genomic_DNA"/>
</dbReference>
<comment type="caution">
    <text evidence="1">The sequence shown here is derived from an EMBL/GenBank/DDBJ whole genome shotgun (WGS) entry which is preliminary data.</text>
</comment>
<proteinExistence type="predicted"/>
<evidence type="ECO:0000313" key="2">
    <source>
        <dbReference type="Proteomes" id="UP001152747"/>
    </source>
</evidence>
<dbReference type="AlphaFoldDB" id="A0A9P1II98"/>
<organism evidence="1 2">
    <name type="scientific">Caenorhabditis angaria</name>
    <dbReference type="NCBI Taxonomy" id="860376"/>
    <lineage>
        <taxon>Eukaryota</taxon>
        <taxon>Metazoa</taxon>
        <taxon>Ecdysozoa</taxon>
        <taxon>Nematoda</taxon>
        <taxon>Chromadorea</taxon>
        <taxon>Rhabditida</taxon>
        <taxon>Rhabditina</taxon>
        <taxon>Rhabditomorpha</taxon>
        <taxon>Rhabditoidea</taxon>
        <taxon>Rhabditidae</taxon>
        <taxon>Peloderinae</taxon>
        <taxon>Caenorhabditis</taxon>
    </lineage>
</organism>
<protein>
    <submittedName>
        <fullName evidence="1">Uncharacterized protein</fullName>
    </submittedName>
</protein>
<gene>
    <name evidence="1" type="ORF">CAMP_LOCUS7258</name>
</gene>
<reference evidence="1" key="1">
    <citation type="submission" date="2022-11" db="EMBL/GenBank/DDBJ databases">
        <authorList>
            <person name="Kikuchi T."/>
        </authorList>
    </citation>
    <scope>NUCLEOTIDE SEQUENCE</scope>
    <source>
        <strain evidence="1">PS1010</strain>
    </source>
</reference>